<evidence type="ECO:0000256" key="7">
    <source>
        <dbReference type="ARBA" id="ARBA00023136"/>
    </source>
</evidence>
<dbReference type="GO" id="GO:0015385">
    <property type="term" value="F:sodium:proton antiporter activity"/>
    <property type="evidence" value="ECO:0007669"/>
    <property type="project" value="TreeGrafter"/>
</dbReference>
<dbReference type="InterPro" id="IPR007208">
    <property type="entry name" value="MrpF/PhaF-like"/>
</dbReference>
<evidence type="ECO:0000256" key="6">
    <source>
        <dbReference type="ARBA" id="ARBA00022989"/>
    </source>
</evidence>
<gene>
    <name evidence="9" type="ORF">EDD54_3208</name>
</gene>
<evidence type="ECO:0000256" key="1">
    <source>
        <dbReference type="ARBA" id="ARBA00004651"/>
    </source>
</evidence>
<evidence type="ECO:0000313" key="10">
    <source>
        <dbReference type="Proteomes" id="UP000294547"/>
    </source>
</evidence>
<dbReference type="GO" id="GO:0005886">
    <property type="term" value="C:plasma membrane"/>
    <property type="evidence" value="ECO:0007669"/>
    <property type="project" value="UniProtKB-SubCell"/>
</dbReference>
<feature type="transmembrane region" description="Helical" evidence="8">
    <location>
        <begin position="64"/>
        <end position="88"/>
    </location>
</feature>
<evidence type="ECO:0000256" key="5">
    <source>
        <dbReference type="ARBA" id="ARBA00022692"/>
    </source>
</evidence>
<protein>
    <submittedName>
        <fullName evidence="9">Multicomponent Na+:H+ antiporter subunit F</fullName>
    </submittedName>
</protein>
<dbReference type="PANTHER" id="PTHR34702:SF1">
    <property type="entry name" value="NA(+)_H(+) ANTIPORTER SUBUNIT F"/>
    <property type="match status" value="1"/>
</dbReference>
<evidence type="ECO:0000256" key="3">
    <source>
        <dbReference type="ARBA" id="ARBA00022448"/>
    </source>
</evidence>
<dbReference type="NCBIfam" id="NF009245">
    <property type="entry name" value="PRK12599.1-4"/>
    <property type="match status" value="1"/>
</dbReference>
<keyword evidence="7 8" id="KW-0472">Membrane</keyword>
<sequence length="110" mass="11034">MSGAAFLDLAAGVALVAMAAALILVAARIVLGPTLPDRVVALDLLVGIVIGLIAAVALKTGVYAYLDVAIALGLVGFLSTVAFARFILTRGRSGDAAPTLPDSDTGEDAR</sequence>
<dbReference type="PANTHER" id="PTHR34702">
    <property type="entry name" value="NA(+)/H(+) ANTIPORTER SUBUNIT F1"/>
    <property type="match status" value="1"/>
</dbReference>
<comment type="caution">
    <text evidence="9">The sequence shown here is derived from an EMBL/GenBank/DDBJ whole genome shotgun (WGS) entry which is preliminary data.</text>
</comment>
<reference evidence="9 10" key="1">
    <citation type="submission" date="2019-03" db="EMBL/GenBank/DDBJ databases">
        <title>Genomic Encyclopedia of Type Strains, Phase IV (KMG-IV): sequencing the most valuable type-strain genomes for metagenomic binning, comparative biology and taxonomic classification.</title>
        <authorList>
            <person name="Goeker M."/>
        </authorList>
    </citation>
    <scope>NUCLEOTIDE SEQUENCE [LARGE SCALE GENOMIC DNA]</scope>
    <source>
        <strain evidence="9 10">DSM 102969</strain>
    </source>
</reference>
<evidence type="ECO:0000256" key="4">
    <source>
        <dbReference type="ARBA" id="ARBA00022475"/>
    </source>
</evidence>
<dbReference type="AlphaFoldDB" id="A0A4R6RB35"/>
<keyword evidence="6 8" id="KW-1133">Transmembrane helix</keyword>
<keyword evidence="5 8" id="KW-0812">Transmembrane</keyword>
<feature type="transmembrane region" description="Helical" evidence="8">
    <location>
        <begin position="39"/>
        <end position="58"/>
    </location>
</feature>
<keyword evidence="10" id="KW-1185">Reference proteome</keyword>
<evidence type="ECO:0000256" key="2">
    <source>
        <dbReference type="ARBA" id="ARBA00009212"/>
    </source>
</evidence>
<keyword evidence="3" id="KW-0813">Transport</keyword>
<organism evidence="9 10">
    <name type="scientific">Oharaeibacter diazotrophicus</name>
    <dbReference type="NCBI Taxonomy" id="1920512"/>
    <lineage>
        <taxon>Bacteria</taxon>
        <taxon>Pseudomonadati</taxon>
        <taxon>Pseudomonadota</taxon>
        <taxon>Alphaproteobacteria</taxon>
        <taxon>Hyphomicrobiales</taxon>
        <taxon>Pleomorphomonadaceae</taxon>
        <taxon>Oharaeibacter</taxon>
    </lineage>
</organism>
<keyword evidence="4" id="KW-1003">Cell membrane</keyword>
<accession>A0A4R6RB35</accession>
<dbReference type="Pfam" id="PF04066">
    <property type="entry name" value="MrpF_PhaF"/>
    <property type="match status" value="1"/>
</dbReference>
<dbReference type="OrthoDB" id="9800226at2"/>
<dbReference type="RefSeq" id="WP_126538031.1">
    <property type="nucleotide sequence ID" value="NZ_BSPM01000009.1"/>
</dbReference>
<proteinExistence type="inferred from homology"/>
<evidence type="ECO:0000313" key="9">
    <source>
        <dbReference type="EMBL" id="TDP83249.1"/>
    </source>
</evidence>
<comment type="similarity">
    <text evidence="2">Belongs to the CPA3 antiporters (TC 2.A.63) subunit F family.</text>
</comment>
<name>A0A4R6RB35_9HYPH</name>
<dbReference type="Proteomes" id="UP000294547">
    <property type="component" value="Unassembled WGS sequence"/>
</dbReference>
<dbReference type="EMBL" id="SNXY01000009">
    <property type="protein sequence ID" value="TDP83249.1"/>
    <property type="molecule type" value="Genomic_DNA"/>
</dbReference>
<evidence type="ECO:0000256" key="8">
    <source>
        <dbReference type="SAM" id="Phobius"/>
    </source>
</evidence>
<comment type="subcellular location">
    <subcellularLocation>
        <location evidence="1">Cell membrane</location>
        <topology evidence="1">Multi-pass membrane protein</topology>
    </subcellularLocation>
</comment>
<feature type="transmembrane region" description="Helical" evidence="8">
    <location>
        <begin position="6"/>
        <end position="27"/>
    </location>
</feature>